<name>A0A139AIP9_GONPJ</name>
<keyword evidence="1" id="KW-0472">Membrane</keyword>
<dbReference type="Proteomes" id="UP000070544">
    <property type="component" value="Unassembled WGS sequence"/>
</dbReference>
<proteinExistence type="predicted"/>
<dbReference type="EMBL" id="KQ965751">
    <property type="protein sequence ID" value="KXS16676.1"/>
    <property type="molecule type" value="Genomic_DNA"/>
</dbReference>
<protein>
    <submittedName>
        <fullName evidence="2">Uncharacterized protein</fullName>
    </submittedName>
</protein>
<keyword evidence="1" id="KW-1133">Transmembrane helix</keyword>
<evidence type="ECO:0000313" key="2">
    <source>
        <dbReference type="EMBL" id="KXS16676.1"/>
    </source>
</evidence>
<keyword evidence="3" id="KW-1185">Reference proteome</keyword>
<sequence length="83" mass="8900">MSIQHPMAWALTSATLIVAIAGAAFYVAKIDKEAALREAEDRQLGTVAKLEASDAAMKLAFGSEWEKFRKSMAEKAEKGALGT</sequence>
<keyword evidence="1" id="KW-0812">Transmembrane</keyword>
<accession>A0A139AIP9</accession>
<feature type="transmembrane region" description="Helical" evidence="1">
    <location>
        <begin position="6"/>
        <end position="28"/>
    </location>
</feature>
<evidence type="ECO:0000313" key="3">
    <source>
        <dbReference type="Proteomes" id="UP000070544"/>
    </source>
</evidence>
<reference evidence="2 3" key="1">
    <citation type="journal article" date="2015" name="Genome Biol. Evol.">
        <title>Phylogenomic analyses indicate that early fungi evolved digesting cell walls of algal ancestors of land plants.</title>
        <authorList>
            <person name="Chang Y."/>
            <person name="Wang S."/>
            <person name="Sekimoto S."/>
            <person name="Aerts A.L."/>
            <person name="Choi C."/>
            <person name="Clum A."/>
            <person name="LaButti K.M."/>
            <person name="Lindquist E.A."/>
            <person name="Yee Ngan C."/>
            <person name="Ohm R.A."/>
            <person name="Salamov A.A."/>
            <person name="Grigoriev I.V."/>
            <person name="Spatafora J.W."/>
            <person name="Berbee M.L."/>
        </authorList>
    </citation>
    <scope>NUCLEOTIDE SEQUENCE [LARGE SCALE GENOMIC DNA]</scope>
    <source>
        <strain evidence="2 3">JEL478</strain>
    </source>
</reference>
<gene>
    <name evidence="2" type="ORF">M427DRAFT_68966</name>
</gene>
<organism evidence="2 3">
    <name type="scientific">Gonapodya prolifera (strain JEL478)</name>
    <name type="common">Monoblepharis prolifera</name>
    <dbReference type="NCBI Taxonomy" id="1344416"/>
    <lineage>
        <taxon>Eukaryota</taxon>
        <taxon>Fungi</taxon>
        <taxon>Fungi incertae sedis</taxon>
        <taxon>Chytridiomycota</taxon>
        <taxon>Chytridiomycota incertae sedis</taxon>
        <taxon>Monoblepharidomycetes</taxon>
        <taxon>Monoblepharidales</taxon>
        <taxon>Gonapodyaceae</taxon>
        <taxon>Gonapodya</taxon>
    </lineage>
</organism>
<dbReference type="AlphaFoldDB" id="A0A139AIP9"/>
<evidence type="ECO:0000256" key="1">
    <source>
        <dbReference type="SAM" id="Phobius"/>
    </source>
</evidence>